<keyword evidence="3 6" id="KW-0547">Nucleotide-binding</keyword>
<dbReference type="PROSITE" id="PS00108">
    <property type="entry name" value="PROTEIN_KINASE_ST"/>
    <property type="match status" value="1"/>
</dbReference>
<evidence type="ECO:0000256" key="6">
    <source>
        <dbReference type="PROSITE-ProRule" id="PRU10141"/>
    </source>
</evidence>
<dbReference type="InterPro" id="IPR008271">
    <property type="entry name" value="Ser/Thr_kinase_AS"/>
</dbReference>
<dbReference type="GO" id="GO:0004674">
    <property type="term" value="F:protein serine/threonine kinase activity"/>
    <property type="evidence" value="ECO:0007669"/>
    <property type="project" value="TreeGrafter"/>
</dbReference>
<dbReference type="InterPro" id="IPR000719">
    <property type="entry name" value="Prot_kinase_dom"/>
</dbReference>
<feature type="region of interest" description="Disordered" evidence="7">
    <location>
        <begin position="462"/>
        <end position="523"/>
    </location>
</feature>
<feature type="transmembrane region" description="Helical" evidence="8">
    <location>
        <begin position="528"/>
        <end position="554"/>
    </location>
</feature>
<protein>
    <recommendedName>
        <fullName evidence="10">Protein kinase domain-containing protein</fullName>
    </recommendedName>
</protein>
<dbReference type="GO" id="GO:0005975">
    <property type="term" value="P:carbohydrate metabolic process"/>
    <property type="evidence" value="ECO:0007669"/>
    <property type="project" value="InterPro"/>
</dbReference>
<dbReference type="InterPro" id="IPR011009">
    <property type="entry name" value="Kinase-like_dom_sf"/>
</dbReference>
<evidence type="ECO:0000256" key="2">
    <source>
        <dbReference type="ARBA" id="ARBA00022679"/>
    </source>
</evidence>
<sequence>MGSRRGLVRPTALVLALTLLSGWAPQAQAQNAASPPATDGSPDVSALSDTCPVTLSYEVNLGQATNTTSVPIFVATVTVHNLDDNITIEEWQLSWDFPYSSTIASTRDVFDPDVFLLTPGESNVEIMHSDSNKVLAPAGVYQFGFLGTKGDEVVNSSNPFNVGAIQSVRFNNLACSMVDSAMVAPVAAPPPATVNSTSIDDPSVIQVEYTPIVYIDQPLENTFTQFLVRLRNIQNASVVDLEDVTFQYWFNGPAGSLPVVAEYDPGQVFLAKCEWATTGCETVNLTIALGDVDVPGARFAVNVSMGPGAGSLLPSGENAVPSLFLGQGIDVMDLLVTITTRQGLVTLNSSADYSFLDTPELPTEGNATIVKRRAVTNPRIPAFVNGTQVWGALPPTGWAPGSAAPAPAAEGGAGMTTGTSNGAALPAGVTCVALGGAAGAQSCNLAATYCCVALDGAEVSPFIPPDQGPEDALGPDVELVDEPGTPSPPRPVPSPPPTSPAPPPPDVGTASGGPLTPDGQPIQPPSGVATWVVAVAVVASSLVLAGLLVGLLVWRRRRRLHASLTGGGAWVKSGDAESGEDSSTPRGGFGGGRGGAKPPPGPGPQRGAAPGPLQYPGTGRQPLMVWTTPRIKHNPGVGPSPSSTPGSNAMLLGPGNVRSSNGNGSLARYPSGVSGVSNGDQAVVDFGPAYWQSLSNQSTMYSTGPGQRLERLDSAAHGFAATPRAVGGGAGAAPGAAPDPRPDISALLEKKARTVHPVEGGPRFRDDTDVPPPATHTPPGDDRDRGVTRCRSWTGALEEPGRLEDGLPAALRHKRAEGAGGAGGGLLGVPAPGAGGLGHAWSGASDGPDLDVDYAAEVEPHLGRCLGTGGFGVVHEAVWRGRRVAVKKLPPVGADAVAGTALHAALRREVELASKFDSERLVRVLGASTARPESLCLIMELMEGGNLAQRIHDRHKRRLGYLEILQVAHDVACGLAYLHPAVVHRDLKPQNILLDADGRAKLADFGISRVKDPTKSYLSQVTNDNGTPIYMAPEQLNSDAINEKVDVYALGVILNECYTRRQPWRETSNLFQIIVRVAINKERPALDPGCPEPLRWLITKCWQQEPTLRPSCAELARITELMLQSELAKWEELHGGPVRRPVNP</sequence>
<evidence type="ECO:0000256" key="4">
    <source>
        <dbReference type="ARBA" id="ARBA00022777"/>
    </source>
</evidence>
<dbReference type="Pfam" id="PF07714">
    <property type="entry name" value="PK_Tyr_Ser-Thr"/>
    <property type="match status" value="1"/>
</dbReference>
<feature type="binding site" evidence="6">
    <location>
        <position position="888"/>
    </location>
    <ligand>
        <name>ATP</name>
        <dbReference type="ChEBI" id="CHEBI:30616"/>
    </ligand>
</feature>
<keyword evidence="4" id="KW-0418">Kinase</keyword>
<dbReference type="PROSITE" id="PS51318">
    <property type="entry name" value="TAT"/>
    <property type="match status" value="1"/>
</dbReference>
<dbReference type="Gene3D" id="2.60.40.710">
    <property type="entry name" value="Endoglucanase-like"/>
    <property type="match status" value="1"/>
</dbReference>
<dbReference type="Gene3D" id="2.60.40.290">
    <property type="match status" value="1"/>
</dbReference>
<dbReference type="InterPro" id="IPR006311">
    <property type="entry name" value="TAT_signal"/>
</dbReference>
<dbReference type="SUPFAM" id="SSF49384">
    <property type="entry name" value="Carbohydrate-binding domain"/>
    <property type="match status" value="2"/>
</dbReference>
<feature type="domain" description="Protein kinase" evidence="10">
    <location>
        <begin position="860"/>
        <end position="1122"/>
    </location>
</feature>
<evidence type="ECO:0000256" key="1">
    <source>
        <dbReference type="ARBA" id="ARBA00022527"/>
    </source>
</evidence>
<dbReference type="GO" id="GO:0030248">
    <property type="term" value="F:cellulose binding"/>
    <property type="evidence" value="ECO:0007669"/>
    <property type="project" value="InterPro"/>
</dbReference>
<feature type="signal peptide" evidence="9">
    <location>
        <begin position="1"/>
        <end position="29"/>
    </location>
</feature>
<dbReference type="EMBL" id="GDKF01009344">
    <property type="protein sequence ID" value="JAT69278.1"/>
    <property type="molecule type" value="Transcribed_RNA"/>
</dbReference>
<dbReference type="Gene3D" id="1.10.510.10">
    <property type="entry name" value="Transferase(Phosphotransferase) domain 1"/>
    <property type="match status" value="1"/>
</dbReference>
<feature type="chain" id="PRO_5008901178" description="Protein kinase domain-containing protein" evidence="9">
    <location>
        <begin position="30"/>
        <end position="1144"/>
    </location>
</feature>
<reference evidence="11" key="1">
    <citation type="submission" date="2015-08" db="EMBL/GenBank/DDBJ databases">
        <authorList>
            <person name="Babu N.S."/>
            <person name="Beckwith C.J."/>
            <person name="Beseler K.G."/>
            <person name="Brison A."/>
            <person name="Carone J.V."/>
            <person name="Caskin T.P."/>
            <person name="Diamond M."/>
            <person name="Durham M.E."/>
            <person name="Foxe J.M."/>
            <person name="Go M."/>
            <person name="Henderson B.A."/>
            <person name="Jones I.B."/>
            <person name="McGettigan J.A."/>
            <person name="Micheletti S.J."/>
            <person name="Nasrallah M.E."/>
            <person name="Ortiz D."/>
            <person name="Piller C.R."/>
            <person name="Privatt S.R."/>
            <person name="Schneider S.L."/>
            <person name="Sharp S."/>
            <person name="Smith T.C."/>
            <person name="Stanton J.D."/>
            <person name="Ullery H.E."/>
            <person name="Wilson R.J."/>
            <person name="Serrano M.G."/>
            <person name="Buck G."/>
            <person name="Lee V."/>
            <person name="Wang Y."/>
            <person name="Carvalho R."/>
            <person name="Voegtly L."/>
            <person name="Shi R."/>
            <person name="Duckworth R."/>
            <person name="Johnson A."/>
            <person name="Loviza R."/>
            <person name="Walstead R."/>
            <person name="Shah Z."/>
            <person name="Kiflezghi M."/>
            <person name="Wade K."/>
            <person name="Ball S.L."/>
            <person name="Bradley K.W."/>
            <person name="Asai D.J."/>
            <person name="Bowman C.A."/>
            <person name="Russell D.A."/>
            <person name="Pope W.H."/>
            <person name="Jacobs-Sera D."/>
            <person name="Hendrix R.W."/>
            <person name="Hatfull G.F."/>
        </authorList>
    </citation>
    <scope>NUCLEOTIDE SEQUENCE</scope>
</reference>
<evidence type="ECO:0000256" key="7">
    <source>
        <dbReference type="SAM" id="MobiDB-lite"/>
    </source>
</evidence>
<name>A0A1D1ZQR8_AUXPR</name>
<keyword evidence="1" id="KW-0723">Serine/threonine-protein kinase</keyword>
<dbReference type="GO" id="GO:0004553">
    <property type="term" value="F:hydrolase activity, hydrolyzing O-glycosyl compounds"/>
    <property type="evidence" value="ECO:0007669"/>
    <property type="project" value="InterPro"/>
</dbReference>
<dbReference type="SUPFAM" id="SSF56112">
    <property type="entry name" value="Protein kinase-like (PK-like)"/>
    <property type="match status" value="1"/>
</dbReference>
<keyword evidence="8" id="KW-0812">Transmembrane</keyword>
<feature type="region of interest" description="Disordered" evidence="7">
    <location>
        <begin position="753"/>
        <end position="788"/>
    </location>
</feature>
<dbReference type="PANTHER" id="PTHR44329:SF214">
    <property type="entry name" value="PROTEIN KINASE DOMAIN-CONTAINING PROTEIN"/>
    <property type="match status" value="1"/>
</dbReference>
<dbReference type="CDD" id="cd13999">
    <property type="entry name" value="STKc_MAP3K-like"/>
    <property type="match status" value="1"/>
</dbReference>
<dbReference type="InterPro" id="IPR036966">
    <property type="entry name" value="CBM3_sf"/>
</dbReference>
<dbReference type="InterPro" id="IPR051681">
    <property type="entry name" value="Ser/Thr_Kinases-Pseudokinases"/>
</dbReference>
<proteinExistence type="predicted"/>
<dbReference type="PROSITE" id="PS00107">
    <property type="entry name" value="PROTEIN_KINASE_ATP"/>
    <property type="match status" value="1"/>
</dbReference>
<dbReference type="GO" id="GO:0005524">
    <property type="term" value="F:ATP binding"/>
    <property type="evidence" value="ECO:0007669"/>
    <property type="project" value="UniProtKB-UniRule"/>
</dbReference>
<evidence type="ECO:0000256" key="9">
    <source>
        <dbReference type="SAM" id="SignalP"/>
    </source>
</evidence>
<keyword evidence="9" id="KW-0732">Signal</keyword>
<gene>
    <name evidence="11" type="ORF">g.13933</name>
</gene>
<dbReference type="InterPro" id="IPR017441">
    <property type="entry name" value="Protein_kinase_ATP_BS"/>
</dbReference>
<evidence type="ECO:0000256" key="3">
    <source>
        <dbReference type="ARBA" id="ARBA00022741"/>
    </source>
</evidence>
<dbReference type="InterPro" id="IPR012291">
    <property type="entry name" value="CBM2_carb-bd_dom_sf"/>
</dbReference>
<dbReference type="SMART" id="SM00220">
    <property type="entry name" value="S_TKc"/>
    <property type="match status" value="1"/>
</dbReference>
<keyword evidence="8" id="KW-1133">Transmembrane helix</keyword>
<keyword evidence="2" id="KW-0808">Transferase</keyword>
<dbReference type="InterPro" id="IPR008965">
    <property type="entry name" value="CBM2/CBM3_carb-bd_dom_sf"/>
</dbReference>
<dbReference type="InterPro" id="IPR001245">
    <property type="entry name" value="Ser-Thr/Tyr_kinase_cat_dom"/>
</dbReference>
<evidence type="ECO:0000256" key="8">
    <source>
        <dbReference type="SAM" id="Phobius"/>
    </source>
</evidence>
<evidence type="ECO:0000259" key="10">
    <source>
        <dbReference type="PROSITE" id="PS50011"/>
    </source>
</evidence>
<organism evidence="11">
    <name type="scientific">Auxenochlorella protothecoides</name>
    <name type="common">Green microalga</name>
    <name type="synonym">Chlorella protothecoides</name>
    <dbReference type="NCBI Taxonomy" id="3075"/>
    <lineage>
        <taxon>Eukaryota</taxon>
        <taxon>Viridiplantae</taxon>
        <taxon>Chlorophyta</taxon>
        <taxon>core chlorophytes</taxon>
        <taxon>Trebouxiophyceae</taxon>
        <taxon>Chlorellales</taxon>
        <taxon>Chlorellaceae</taxon>
        <taxon>Auxenochlorella</taxon>
    </lineage>
</organism>
<accession>A0A1D1ZQR8</accession>
<evidence type="ECO:0000313" key="11">
    <source>
        <dbReference type="EMBL" id="JAT69278.1"/>
    </source>
</evidence>
<feature type="compositionally biased region" description="Pro residues" evidence="7">
    <location>
        <begin position="485"/>
        <end position="506"/>
    </location>
</feature>
<dbReference type="PROSITE" id="PS50011">
    <property type="entry name" value="PROTEIN_KINASE_DOM"/>
    <property type="match status" value="1"/>
</dbReference>
<keyword evidence="5 6" id="KW-0067">ATP-binding</keyword>
<keyword evidence="8" id="KW-0472">Membrane</keyword>
<feature type="region of interest" description="Disordered" evidence="7">
    <location>
        <begin position="567"/>
        <end position="621"/>
    </location>
</feature>
<evidence type="ECO:0000256" key="5">
    <source>
        <dbReference type="ARBA" id="ARBA00022840"/>
    </source>
</evidence>
<dbReference type="AlphaFoldDB" id="A0A1D1ZQR8"/>
<dbReference type="PANTHER" id="PTHR44329">
    <property type="entry name" value="SERINE/THREONINE-PROTEIN KINASE TNNI3K-RELATED"/>
    <property type="match status" value="1"/>
</dbReference>